<sequence length="789" mass="90076">MDDSKDNEAELKTQKNSLRRNGTFACLLCPYSSDWRSNLKMHAERVHKTSIGELECCGISFSDKNAFRQHIAASHSRRFVCKTCGRCFTQATSLNRHVTKQSCLKKFNCNLCDYATSRKDYWDHHIQLHDFQGNKNECSSTLAAPADSPKQNSSSALLKETWFACSNCPFETKWEHSLKRHKMIHYRIPMESCWTNFSDRMKGRKRRALNGQRTADGRFQCATCNKVFKSAHLLRRHQPVHSGQKPFKCNFCDYASSRLWNLNHHKALKHKEKNQPTASPLSNQQILPDSLPNEGDVEIHRLPLSPRSLRPVVDKIALEPEQKQNEHELSNIKHKAMEPNKSPHSQSSFFQSASHPIVDSMNGETDEFDPQKSPIMIESILPDDGVDIQKNSTDEVCIFNCPVCPFNTKWPSALKRHVKIHEKQGIISPTSPSSATQHNPCSSSEPPLKKSVVLNCSLCPYSTKWPTNLKMHEGRMHKKKRCKCTTCGRVFSNVFVLRRHQKNHLLVKKFTCSVCNYASSQKGHLEKHMKSHKPREDSEPTVLSTGQSAECDTSLVRRLRSSRVIAPEREENILSGNDFTENGRRGVKRKRTSIDPVAMDVRNEGMVRGYEQKDQQREETQMAELSISESARQLQQSGRYTVESALSSPSKDSRGTLLPLPLSTIDSIYEEARLLRSQASQVQTVPSLLPLLLRLLELSSSTTKQIRATLEVEVRSRAIECSEYVWNASKMAIIRWDQLENATNRDTFLNAIRYAFGTLPVFINLEKKEHLEMLESVILLSFNTVKNWK</sequence>
<evidence type="ECO:0000259" key="9">
    <source>
        <dbReference type="PROSITE" id="PS50157"/>
    </source>
</evidence>
<comment type="subcellular location">
    <subcellularLocation>
        <location evidence="1">Nucleus</location>
    </subcellularLocation>
</comment>
<dbReference type="PANTHER" id="PTHR24381:SF393">
    <property type="entry name" value="CHROMATIN-LINKED ADAPTOR FOR MSL PROTEINS, ISOFORM B"/>
    <property type="match status" value="1"/>
</dbReference>
<feature type="domain" description="C2H2-type" evidence="9">
    <location>
        <begin position="482"/>
        <end position="509"/>
    </location>
</feature>
<keyword evidence="3" id="KW-0677">Repeat</keyword>
<feature type="region of interest" description="Disordered" evidence="8">
    <location>
        <begin position="527"/>
        <end position="547"/>
    </location>
</feature>
<feature type="compositionally biased region" description="Basic and acidic residues" evidence="8">
    <location>
        <begin position="527"/>
        <end position="538"/>
    </location>
</feature>
<dbReference type="GO" id="GO:0000977">
    <property type="term" value="F:RNA polymerase II transcription regulatory region sequence-specific DNA binding"/>
    <property type="evidence" value="ECO:0007669"/>
    <property type="project" value="TreeGrafter"/>
</dbReference>
<evidence type="ECO:0000256" key="7">
    <source>
        <dbReference type="PROSITE-ProRule" id="PRU00042"/>
    </source>
</evidence>
<feature type="domain" description="C2H2-type" evidence="9">
    <location>
        <begin position="510"/>
        <end position="537"/>
    </location>
</feature>
<dbReference type="PANTHER" id="PTHR24381">
    <property type="entry name" value="ZINC FINGER PROTEIN"/>
    <property type="match status" value="1"/>
</dbReference>
<dbReference type="SUPFAM" id="SSF57667">
    <property type="entry name" value="beta-beta-alpha zinc fingers"/>
    <property type="match status" value="3"/>
</dbReference>
<dbReference type="AlphaFoldDB" id="A0AAD5KXD8"/>
<dbReference type="GO" id="GO:0005634">
    <property type="term" value="C:nucleus"/>
    <property type="evidence" value="ECO:0007669"/>
    <property type="project" value="UniProtKB-SubCell"/>
</dbReference>
<feature type="compositionally biased region" description="Polar residues" evidence="8">
    <location>
        <begin position="275"/>
        <end position="287"/>
    </location>
</feature>
<dbReference type="PROSITE" id="PS00028">
    <property type="entry name" value="ZINC_FINGER_C2H2_1"/>
    <property type="match status" value="2"/>
</dbReference>
<evidence type="ECO:0000313" key="11">
    <source>
        <dbReference type="Proteomes" id="UP000820818"/>
    </source>
</evidence>
<evidence type="ECO:0000256" key="4">
    <source>
        <dbReference type="ARBA" id="ARBA00022771"/>
    </source>
</evidence>
<name>A0AAD5KXD8_9CRUS</name>
<dbReference type="GO" id="GO:0000981">
    <property type="term" value="F:DNA-binding transcription factor activity, RNA polymerase II-specific"/>
    <property type="evidence" value="ECO:0007669"/>
    <property type="project" value="TreeGrafter"/>
</dbReference>
<dbReference type="SMART" id="SM00355">
    <property type="entry name" value="ZnF_C2H2"/>
    <property type="match status" value="11"/>
</dbReference>
<protein>
    <recommendedName>
        <fullName evidence="9">C2H2-type domain-containing protein</fullName>
    </recommendedName>
</protein>
<keyword evidence="5" id="KW-0862">Zinc</keyword>
<gene>
    <name evidence="10" type="ORF">GHT06_022029</name>
</gene>
<evidence type="ECO:0000313" key="10">
    <source>
        <dbReference type="EMBL" id="KAI9551693.1"/>
    </source>
</evidence>
<evidence type="ECO:0000256" key="5">
    <source>
        <dbReference type="ARBA" id="ARBA00022833"/>
    </source>
</evidence>
<proteinExistence type="predicted"/>
<evidence type="ECO:0000256" key="1">
    <source>
        <dbReference type="ARBA" id="ARBA00004123"/>
    </source>
</evidence>
<evidence type="ECO:0000256" key="8">
    <source>
        <dbReference type="SAM" id="MobiDB-lite"/>
    </source>
</evidence>
<comment type="caution">
    <text evidence="10">The sequence shown here is derived from an EMBL/GenBank/DDBJ whole genome shotgun (WGS) entry which is preliminary data.</text>
</comment>
<keyword evidence="2" id="KW-0479">Metal-binding</keyword>
<feature type="domain" description="C2H2-type" evidence="9">
    <location>
        <begin position="219"/>
        <end position="246"/>
    </location>
</feature>
<feature type="compositionally biased region" description="Polar residues" evidence="8">
    <location>
        <begin position="427"/>
        <end position="445"/>
    </location>
</feature>
<dbReference type="Gene3D" id="3.30.160.60">
    <property type="entry name" value="Classic Zinc Finger"/>
    <property type="match status" value="6"/>
</dbReference>
<keyword evidence="6" id="KW-0539">Nucleus</keyword>
<dbReference type="EMBL" id="WJBH02000010">
    <property type="protein sequence ID" value="KAI9551693.1"/>
    <property type="molecule type" value="Genomic_DNA"/>
</dbReference>
<keyword evidence="4 7" id="KW-0863">Zinc-finger</keyword>
<feature type="domain" description="C2H2-type" evidence="9">
    <location>
        <begin position="79"/>
        <end position="106"/>
    </location>
</feature>
<organism evidence="10 11">
    <name type="scientific">Daphnia sinensis</name>
    <dbReference type="NCBI Taxonomy" id="1820382"/>
    <lineage>
        <taxon>Eukaryota</taxon>
        <taxon>Metazoa</taxon>
        <taxon>Ecdysozoa</taxon>
        <taxon>Arthropoda</taxon>
        <taxon>Crustacea</taxon>
        <taxon>Branchiopoda</taxon>
        <taxon>Diplostraca</taxon>
        <taxon>Cladocera</taxon>
        <taxon>Anomopoda</taxon>
        <taxon>Daphniidae</taxon>
        <taxon>Daphnia</taxon>
        <taxon>Daphnia similis group</taxon>
    </lineage>
</organism>
<evidence type="ECO:0000256" key="2">
    <source>
        <dbReference type="ARBA" id="ARBA00022723"/>
    </source>
</evidence>
<feature type="region of interest" description="Disordered" evidence="8">
    <location>
        <begin position="425"/>
        <end position="447"/>
    </location>
</feature>
<dbReference type="InterPro" id="IPR013087">
    <property type="entry name" value="Znf_C2H2_type"/>
</dbReference>
<reference evidence="10 11" key="1">
    <citation type="submission" date="2022-05" db="EMBL/GenBank/DDBJ databases">
        <title>A multi-omics perspective on studying reproductive biology in Daphnia sinensis.</title>
        <authorList>
            <person name="Jia J."/>
        </authorList>
    </citation>
    <scope>NUCLEOTIDE SEQUENCE [LARGE SCALE GENOMIC DNA]</scope>
    <source>
        <strain evidence="10 11">WSL</strain>
    </source>
</reference>
<dbReference type="InterPro" id="IPR036236">
    <property type="entry name" value="Znf_C2H2_sf"/>
</dbReference>
<dbReference type="Pfam" id="PF00096">
    <property type="entry name" value="zf-C2H2"/>
    <property type="match status" value="4"/>
</dbReference>
<dbReference type="GO" id="GO:0008270">
    <property type="term" value="F:zinc ion binding"/>
    <property type="evidence" value="ECO:0007669"/>
    <property type="project" value="UniProtKB-KW"/>
</dbReference>
<dbReference type="FunFam" id="3.30.160.60:FF:000446">
    <property type="entry name" value="Zinc finger protein"/>
    <property type="match status" value="1"/>
</dbReference>
<keyword evidence="11" id="KW-1185">Reference proteome</keyword>
<dbReference type="PROSITE" id="PS50157">
    <property type="entry name" value="ZINC_FINGER_C2H2_2"/>
    <property type="match status" value="4"/>
</dbReference>
<evidence type="ECO:0000256" key="3">
    <source>
        <dbReference type="ARBA" id="ARBA00022737"/>
    </source>
</evidence>
<evidence type="ECO:0000256" key="6">
    <source>
        <dbReference type="ARBA" id="ARBA00023242"/>
    </source>
</evidence>
<feature type="region of interest" description="Disordered" evidence="8">
    <location>
        <begin position="270"/>
        <end position="294"/>
    </location>
</feature>
<dbReference type="Proteomes" id="UP000820818">
    <property type="component" value="Linkage Group LG10"/>
</dbReference>
<accession>A0AAD5KXD8</accession>